<keyword evidence="2" id="KW-1185">Reference proteome</keyword>
<dbReference type="RefSeq" id="WP_377929937.1">
    <property type="nucleotide sequence ID" value="NZ_JBHUEM010000046.1"/>
</dbReference>
<organism evidence="1 2">
    <name type="scientific">Bacillus salitolerans</name>
    <dbReference type="NCBI Taxonomy" id="1437434"/>
    <lineage>
        <taxon>Bacteria</taxon>
        <taxon>Bacillati</taxon>
        <taxon>Bacillota</taxon>
        <taxon>Bacilli</taxon>
        <taxon>Bacillales</taxon>
        <taxon>Bacillaceae</taxon>
        <taxon>Bacillus</taxon>
    </lineage>
</organism>
<accession>A0ABW4LX35</accession>
<proteinExistence type="predicted"/>
<reference evidence="2" key="1">
    <citation type="journal article" date="2019" name="Int. J. Syst. Evol. Microbiol.">
        <title>The Global Catalogue of Microorganisms (GCM) 10K type strain sequencing project: providing services to taxonomists for standard genome sequencing and annotation.</title>
        <authorList>
            <consortium name="The Broad Institute Genomics Platform"/>
            <consortium name="The Broad Institute Genome Sequencing Center for Infectious Disease"/>
            <person name="Wu L."/>
            <person name="Ma J."/>
        </authorList>
    </citation>
    <scope>NUCLEOTIDE SEQUENCE [LARGE SCALE GENOMIC DNA]</scope>
    <source>
        <strain evidence="2">CCUG 49339</strain>
    </source>
</reference>
<comment type="caution">
    <text evidence="1">The sequence shown here is derived from an EMBL/GenBank/DDBJ whole genome shotgun (WGS) entry which is preliminary data.</text>
</comment>
<protein>
    <submittedName>
        <fullName evidence="1">Uncharacterized protein</fullName>
    </submittedName>
</protein>
<sequence length="117" mass="13517">MDLFTHSLDKDIRALNKTGMNLSYYLNPTSLNGMLIYEHYIWKIEEILDEINEGKISDENEIHFIGNVIKKQNVQLSELFYGKEPVGVEGINTKEEIMKVIEVIDLMNTEIGEIVNK</sequence>
<dbReference type="Proteomes" id="UP001597214">
    <property type="component" value="Unassembled WGS sequence"/>
</dbReference>
<evidence type="ECO:0000313" key="2">
    <source>
        <dbReference type="Proteomes" id="UP001597214"/>
    </source>
</evidence>
<gene>
    <name evidence="1" type="ORF">ACFSCX_19565</name>
</gene>
<dbReference type="EMBL" id="JBHUEM010000046">
    <property type="protein sequence ID" value="MFD1738718.1"/>
    <property type="molecule type" value="Genomic_DNA"/>
</dbReference>
<evidence type="ECO:0000313" key="1">
    <source>
        <dbReference type="EMBL" id="MFD1738718.1"/>
    </source>
</evidence>
<name>A0ABW4LX35_9BACI</name>